<evidence type="ECO:0000313" key="1">
    <source>
        <dbReference type="EMBL" id="OEU17720.1"/>
    </source>
</evidence>
<evidence type="ECO:0000313" key="2">
    <source>
        <dbReference type="Proteomes" id="UP000095751"/>
    </source>
</evidence>
<dbReference type="Proteomes" id="UP000095751">
    <property type="component" value="Unassembled WGS sequence"/>
</dbReference>
<dbReference type="KEGG" id="fcy:FRACYDRAFT_153589"/>
<dbReference type="EMBL" id="KV784357">
    <property type="protein sequence ID" value="OEU17720.1"/>
    <property type="molecule type" value="Genomic_DNA"/>
</dbReference>
<feature type="non-terminal residue" evidence="1">
    <location>
        <position position="132"/>
    </location>
</feature>
<reference evidence="1 2" key="1">
    <citation type="submission" date="2016-09" db="EMBL/GenBank/DDBJ databases">
        <title>Extensive genetic diversity and differential bi-allelic expression allows diatom success in the polar Southern Ocean.</title>
        <authorList>
            <consortium name="DOE Joint Genome Institute"/>
            <person name="Mock T."/>
            <person name="Otillar R.P."/>
            <person name="Strauss J."/>
            <person name="Dupont C."/>
            <person name="Frickenhaus S."/>
            <person name="Maumus F."/>
            <person name="Mcmullan M."/>
            <person name="Sanges R."/>
            <person name="Schmutz J."/>
            <person name="Toseland A."/>
            <person name="Valas R."/>
            <person name="Veluchamy A."/>
            <person name="Ward B.J."/>
            <person name="Allen A."/>
            <person name="Barry K."/>
            <person name="Falciatore A."/>
            <person name="Ferrante M."/>
            <person name="Fortunato A.E."/>
            <person name="Gloeckner G."/>
            <person name="Gruber A."/>
            <person name="Hipkin R."/>
            <person name="Janech M."/>
            <person name="Kroth P."/>
            <person name="Leese F."/>
            <person name="Lindquist E."/>
            <person name="Lyon B.R."/>
            <person name="Martin J."/>
            <person name="Mayer C."/>
            <person name="Parker M."/>
            <person name="Quesneville H."/>
            <person name="Raymond J."/>
            <person name="Uhlig C."/>
            <person name="Valentin K.U."/>
            <person name="Worden A.Z."/>
            <person name="Armbrust E.V."/>
            <person name="Bowler C."/>
            <person name="Green B."/>
            <person name="Moulton V."/>
            <person name="Van Oosterhout C."/>
            <person name="Grigoriev I."/>
        </authorList>
    </citation>
    <scope>NUCLEOTIDE SEQUENCE [LARGE SCALE GENOMIC DNA]</scope>
    <source>
        <strain evidence="1 2">CCMP1102</strain>
    </source>
</reference>
<name>A0A1E7FHS2_9STRA</name>
<accession>A0A1E7FHS2</accession>
<proteinExistence type="predicted"/>
<organism evidence="1 2">
    <name type="scientific">Fragilariopsis cylindrus CCMP1102</name>
    <dbReference type="NCBI Taxonomy" id="635003"/>
    <lineage>
        <taxon>Eukaryota</taxon>
        <taxon>Sar</taxon>
        <taxon>Stramenopiles</taxon>
        <taxon>Ochrophyta</taxon>
        <taxon>Bacillariophyta</taxon>
        <taxon>Bacillariophyceae</taxon>
        <taxon>Bacillariophycidae</taxon>
        <taxon>Bacillariales</taxon>
        <taxon>Bacillariaceae</taxon>
        <taxon>Fragilariopsis</taxon>
    </lineage>
</organism>
<dbReference type="AlphaFoldDB" id="A0A1E7FHS2"/>
<sequence>YDGISFDKLPLKANKAAVCLGYNKEIWDSDDKISADSKKWNELTPAEQKAAEFLGYDSRKWAVTHGQDFSVVNDDWASLSKEAKSAAKVLGYTASIWNNDGSVPAEDEDWNELTSKQRAAAETLGYTEKKWN</sequence>
<dbReference type="InParanoid" id="A0A1E7FHS2"/>
<dbReference type="OrthoDB" id="49186at2759"/>
<gene>
    <name evidence="1" type="ORF">FRACYDRAFT_153589</name>
</gene>
<protein>
    <submittedName>
        <fullName evidence="1">Uncharacterized protein</fullName>
    </submittedName>
</protein>
<keyword evidence="2" id="KW-1185">Reference proteome</keyword>
<feature type="non-terminal residue" evidence="1">
    <location>
        <position position="1"/>
    </location>
</feature>